<evidence type="ECO:0000313" key="7">
    <source>
        <dbReference type="EMBL" id="SAM00223.1"/>
    </source>
</evidence>
<evidence type="ECO:0000256" key="3">
    <source>
        <dbReference type="ARBA" id="ARBA00022801"/>
    </source>
</evidence>
<dbReference type="STRING" id="4829.A0A163JLL9"/>
<dbReference type="Proteomes" id="UP000078561">
    <property type="component" value="Unassembled WGS sequence"/>
</dbReference>
<evidence type="ECO:0000256" key="2">
    <source>
        <dbReference type="ARBA" id="ARBA00022723"/>
    </source>
</evidence>
<dbReference type="Gene3D" id="3.90.79.10">
    <property type="entry name" value="Nucleoside Triphosphate Pyrophosphohydrolase"/>
    <property type="match status" value="1"/>
</dbReference>
<dbReference type="GO" id="GO:0005737">
    <property type="term" value="C:cytoplasm"/>
    <property type="evidence" value="ECO:0007669"/>
    <property type="project" value="TreeGrafter"/>
</dbReference>
<dbReference type="Pfam" id="PF00293">
    <property type="entry name" value="NUDIX"/>
    <property type="match status" value="1"/>
</dbReference>
<proteinExistence type="predicted"/>
<dbReference type="GO" id="GO:0005634">
    <property type="term" value="C:nucleus"/>
    <property type="evidence" value="ECO:0007669"/>
    <property type="project" value="TreeGrafter"/>
</dbReference>
<dbReference type="GO" id="GO:0016462">
    <property type="term" value="F:pyrophosphatase activity"/>
    <property type="evidence" value="ECO:0007669"/>
    <property type="project" value="InterPro"/>
</dbReference>
<gene>
    <name evidence="7" type="primary">ABSGL_05900.1 scaffold 7570</name>
</gene>
<dbReference type="InParanoid" id="A0A163JLL9"/>
<evidence type="ECO:0000256" key="1">
    <source>
        <dbReference type="ARBA" id="ARBA00001946"/>
    </source>
</evidence>
<reference evidence="7" key="1">
    <citation type="submission" date="2016-04" db="EMBL/GenBank/DDBJ databases">
        <authorList>
            <person name="Evans L.H."/>
            <person name="Alamgir A."/>
            <person name="Owens N."/>
            <person name="Weber N.D."/>
            <person name="Virtaneva K."/>
            <person name="Barbian K."/>
            <person name="Babar A."/>
            <person name="Rosenke K."/>
        </authorList>
    </citation>
    <scope>NUCLEOTIDE SEQUENCE [LARGE SCALE GENOMIC DNA]</scope>
    <source>
        <strain evidence="7">CBS 101.48</strain>
    </source>
</reference>
<dbReference type="PROSITE" id="PS00893">
    <property type="entry name" value="NUDIX_BOX"/>
    <property type="match status" value="1"/>
</dbReference>
<evidence type="ECO:0000259" key="6">
    <source>
        <dbReference type="PROSITE" id="PS51462"/>
    </source>
</evidence>
<organism evidence="7">
    <name type="scientific">Absidia glauca</name>
    <name type="common">Pin mould</name>
    <dbReference type="NCBI Taxonomy" id="4829"/>
    <lineage>
        <taxon>Eukaryota</taxon>
        <taxon>Fungi</taxon>
        <taxon>Fungi incertae sedis</taxon>
        <taxon>Mucoromycota</taxon>
        <taxon>Mucoromycotina</taxon>
        <taxon>Mucoromycetes</taxon>
        <taxon>Mucorales</taxon>
        <taxon>Cunninghamellaceae</taxon>
        <taxon>Absidia</taxon>
    </lineage>
</organism>
<accession>A0A163JLL9</accession>
<dbReference type="InterPro" id="IPR020084">
    <property type="entry name" value="NUDIX_hydrolase_CS"/>
</dbReference>
<feature type="compositionally biased region" description="Low complexity" evidence="5">
    <location>
        <begin position="177"/>
        <end position="193"/>
    </location>
</feature>
<keyword evidence="4" id="KW-0460">Magnesium</keyword>
<dbReference type="OMA" id="WHEDKLN"/>
<dbReference type="AlphaFoldDB" id="A0A163JLL9"/>
<dbReference type="PANTHER" id="PTHR12629:SF0">
    <property type="entry name" value="DIPHOSPHOINOSITOL-POLYPHOSPHATE DIPHOSPHATASE"/>
    <property type="match status" value="1"/>
</dbReference>
<evidence type="ECO:0000256" key="5">
    <source>
        <dbReference type="SAM" id="MobiDB-lite"/>
    </source>
</evidence>
<keyword evidence="3" id="KW-0378">Hydrolase</keyword>
<feature type="region of interest" description="Disordered" evidence="5">
    <location>
        <begin position="175"/>
        <end position="212"/>
    </location>
</feature>
<protein>
    <recommendedName>
        <fullName evidence="6">Nudix hydrolase domain-containing protein</fullName>
    </recommendedName>
</protein>
<dbReference type="InterPro" id="IPR047198">
    <property type="entry name" value="DDP-like_NUDIX"/>
</dbReference>
<keyword evidence="8" id="KW-1185">Reference proteome</keyword>
<dbReference type="OrthoDB" id="2011998at2759"/>
<dbReference type="SUPFAM" id="SSF55811">
    <property type="entry name" value="Nudix"/>
    <property type="match status" value="1"/>
</dbReference>
<evidence type="ECO:0000256" key="4">
    <source>
        <dbReference type="ARBA" id="ARBA00022842"/>
    </source>
</evidence>
<dbReference type="FunCoup" id="A0A163JLL9">
    <property type="interactions" value="322"/>
</dbReference>
<dbReference type="PANTHER" id="PTHR12629">
    <property type="entry name" value="DIPHOSPHOINOSITOL POLYPHOSPHATE PHOSPHOHYDROLASE"/>
    <property type="match status" value="1"/>
</dbReference>
<dbReference type="PROSITE" id="PS51462">
    <property type="entry name" value="NUDIX"/>
    <property type="match status" value="1"/>
</dbReference>
<comment type="cofactor">
    <cofactor evidence="1">
        <name>Mg(2+)</name>
        <dbReference type="ChEBI" id="CHEBI:18420"/>
    </cofactor>
</comment>
<feature type="domain" description="Nudix hydrolase" evidence="6">
    <location>
        <begin position="24"/>
        <end position="156"/>
    </location>
</feature>
<dbReference type="GO" id="GO:0046872">
    <property type="term" value="F:metal ion binding"/>
    <property type="evidence" value="ECO:0007669"/>
    <property type="project" value="UniProtKB-KW"/>
</dbReference>
<sequence>MDQQIEYTKKARHGNNNDMVDENNIRQVAGCLPIDLANQRILLISSSNKNKDHWVIPKGGWEDDETQAQAALRETWEEAGLKGRITRHLGVFEEATKKQIKGHHWIFEMQIDEVCKKFPEKKKRERRWYTYDEALVVVKGQYMRDAIMLSSLNPANQSGAPPFVPTTLIAPSSVIRPDAPFPSSSSTATAPPSEIKQSSSFSNGLKALFKKG</sequence>
<dbReference type="InterPro" id="IPR015797">
    <property type="entry name" value="NUDIX_hydrolase-like_dom_sf"/>
</dbReference>
<evidence type="ECO:0000313" key="8">
    <source>
        <dbReference type="Proteomes" id="UP000078561"/>
    </source>
</evidence>
<dbReference type="InterPro" id="IPR000086">
    <property type="entry name" value="NUDIX_hydrolase_dom"/>
</dbReference>
<keyword evidence="2" id="KW-0479">Metal-binding</keyword>
<name>A0A163JLL9_ABSGL</name>
<dbReference type="CDD" id="cd04666">
    <property type="entry name" value="NUDIX_DIPP2_like_Nudt4"/>
    <property type="match status" value="1"/>
</dbReference>
<dbReference type="EMBL" id="LT553165">
    <property type="protein sequence ID" value="SAM00223.1"/>
    <property type="molecule type" value="Genomic_DNA"/>
</dbReference>